<gene>
    <name evidence="6" type="ordered locus">Mahau_0156</name>
</gene>
<dbReference type="InterPro" id="IPR058240">
    <property type="entry name" value="rSAM_sf"/>
</dbReference>
<dbReference type="Proteomes" id="UP000008457">
    <property type="component" value="Chromosome"/>
</dbReference>
<dbReference type="HOGENOM" id="CLU_033784_1_0_9"/>
<dbReference type="RefSeq" id="WP_013779813.1">
    <property type="nucleotide sequence ID" value="NC_015520.1"/>
</dbReference>
<dbReference type="InterPro" id="IPR006638">
    <property type="entry name" value="Elp3/MiaA/NifB-like_rSAM"/>
</dbReference>
<evidence type="ECO:0000313" key="7">
    <source>
        <dbReference type="Proteomes" id="UP000008457"/>
    </source>
</evidence>
<evidence type="ECO:0000256" key="3">
    <source>
        <dbReference type="ARBA" id="ARBA00023004"/>
    </source>
</evidence>
<dbReference type="GO" id="GO:0046872">
    <property type="term" value="F:metal ion binding"/>
    <property type="evidence" value="ECO:0007669"/>
    <property type="project" value="UniProtKB-KW"/>
</dbReference>
<protein>
    <submittedName>
        <fullName evidence="6">Radical SAM domain protein</fullName>
    </submittedName>
</protein>
<dbReference type="Gene3D" id="3.20.20.70">
    <property type="entry name" value="Aldolase class I"/>
    <property type="match status" value="1"/>
</dbReference>
<proteinExistence type="predicted"/>
<dbReference type="GO" id="GO:0051536">
    <property type="term" value="F:iron-sulfur cluster binding"/>
    <property type="evidence" value="ECO:0007669"/>
    <property type="project" value="UniProtKB-KW"/>
</dbReference>
<dbReference type="EMBL" id="CP002360">
    <property type="protein sequence ID" value="AEE95379.1"/>
    <property type="molecule type" value="Genomic_DNA"/>
</dbReference>
<dbReference type="PROSITE" id="PS51918">
    <property type="entry name" value="RADICAL_SAM"/>
    <property type="match status" value="1"/>
</dbReference>
<keyword evidence="7" id="KW-1185">Reference proteome</keyword>
<feature type="domain" description="Radical SAM core" evidence="5">
    <location>
        <begin position="41"/>
        <end position="268"/>
    </location>
</feature>
<evidence type="ECO:0000259" key="5">
    <source>
        <dbReference type="PROSITE" id="PS51918"/>
    </source>
</evidence>
<dbReference type="SMART" id="SM00729">
    <property type="entry name" value="Elp3"/>
    <property type="match status" value="1"/>
</dbReference>
<dbReference type="SFLD" id="SFLDS00029">
    <property type="entry name" value="Radical_SAM"/>
    <property type="match status" value="1"/>
</dbReference>
<reference evidence="6 7" key="2">
    <citation type="journal article" date="2011" name="Stand. Genomic Sci.">
        <title>Complete genome sequence of Mahella australiensis type strain (50-1 BON).</title>
        <authorList>
            <person name="Sikorski J."/>
            <person name="Teshima H."/>
            <person name="Nolan M."/>
            <person name="Lucas S."/>
            <person name="Hammon N."/>
            <person name="Deshpande S."/>
            <person name="Cheng J.F."/>
            <person name="Pitluck S."/>
            <person name="Liolios K."/>
            <person name="Pagani I."/>
            <person name="Ivanova N."/>
            <person name="Huntemann M."/>
            <person name="Mavromatis K."/>
            <person name="Ovchinikova G."/>
            <person name="Pati A."/>
            <person name="Tapia R."/>
            <person name="Han C."/>
            <person name="Goodwin L."/>
            <person name="Chen A."/>
            <person name="Palaniappan K."/>
            <person name="Land M."/>
            <person name="Hauser L."/>
            <person name="Ngatchou-Djao O.D."/>
            <person name="Rohde M."/>
            <person name="Pukall R."/>
            <person name="Spring S."/>
            <person name="Abt B."/>
            <person name="Goker M."/>
            <person name="Detter J.C."/>
            <person name="Woyke T."/>
            <person name="Bristow J."/>
            <person name="Markowitz V."/>
            <person name="Hugenholtz P."/>
            <person name="Eisen J.A."/>
            <person name="Kyrpides N.C."/>
            <person name="Klenk H.P."/>
            <person name="Lapidus A."/>
        </authorList>
    </citation>
    <scope>NUCLEOTIDE SEQUENCE [LARGE SCALE GENOMIC DNA]</scope>
    <source>
        <strain evidence="7">DSM 15567 / CIP 107919 / 50-1 BON</strain>
    </source>
</reference>
<name>F3ZW05_MAHA5</name>
<dbReference type="CDD" id="cd01335">
    <property type="entry name" value="Radical_SAM"/>
    <property type="match status" value="1"/>
</dbReference>
<keyword evidence="3" id="KW-0408">Iron</keyword>
<keyword evidence="2" id="KW-0479">Metal-binding</keyword>
<sequence>MDTVEKLGILGMGARYDMCGCGRVSEDDYINNGIYRVKTSSGTCSIFKVLLSNECTRDCAYCQNRIQRDIPRTTIAPEDMARLFIQLFRQRKVQGLFLSSGIQPNSSASMDNLIKTAQILRQRYNYKGYIHMKILPGASTAHIEAAATVANRLSINLEVPDAEHLKMLSRSKRYADLAGGMEYISKLRQKGIRISQTTQFIVGAADESDRDIVYATWNLKERFSLARTYFSAFTPVIDTPLENKAPTPLIRETRLYQVDFLFRQYGFTPDQLVFDNSGHLLQDVDPKTAFALHNPQLYPIEINRADYQTLLLIPGIGPISAKRIEAMRRIGKITDPMQLKATGAVLKHLLPFVTINGKYYPSLDAAAKGGQQLTLWDYNAAGNNRAGIISA</sequence>
<dbReference type="InterPro" id="IPR013785">
    <property type="entry name" value="Aldolase_TIM"/>
</dbReference>
<keyword evidence="1" id="KW-0949">S-adenosyl-L-methionine</keyword>
<dbReference type="InterPro" id="IPR010994">
    <property type="entry name" value="RuvA_2-like"/>
</dbReference>
<evidence type="ECO:0000256" key="1">
    <source>
        <dbReference type="ARBA" id="ARBA00022691"/>
    </source>
</evidence>
<dbReference type="SUPFAM" id="SSF47781">
    <property type="entry name" value="RuvA domain 2-like"/>
    <property type="match status" value="1"/>
</dbReference>
<dbReference type="AlphaFoldDB" id="F3ZW05"/>
<evidence type="ECO:0000256" key="2">
    <source>
        <dbReference type="ARBA" id="ARBA00022723"/>
    </source>
</evidence>
<organism evidence="6 7">
    <name type="scientific">Mahella australiensis (strain DSM 15567 / CIP 107919 / 50-1 BON)</name>
    <dbReference type="NCBI Taxonomy" id="697281"/>
    <lineage>
        <taxon>Bacteria</taxon>
        <taxon>Bacillati</taxon>
        <taxon>Bacillota</taxon>
        <taxon>Clostridia</taxon>
        <taxon>Thermoanaerobacterales</taxon>
        <taxon>Thermoanaerobacterales Family IV. Incertae Sedis</taxon>
        <taxon>Mahella</taxon>
    </lineage>
</organism>
<dbReference type="InterPro" id="IPR023874">
    <property type="entry name" value="DNA_rSAM_put"/>
</dbReference>
<evidence type="ECO:0000256" key="4">
    <source>
        <dbReference type="ARBA" id="ARBA00023014"/>
    </source>
</evidence>
<dbReference type="OrthoDB" id="9801154at2"/>
<dbReference type="STRING" id="697281.Mahau_0156"/>
<dbReference type="GO" id="GO:0003824">
    <property type="term" value="F:catalytic activity"/>
    <property type="evidence" value="ECO:0007669"/>
    <property type="project" value="InterPro"/>
</dbReference>
<dbReference type="Pfam" id="PF04055">
    <property type="entry name" value="Radical_SAM"/>
    <property type="match status" value="1"/>
</dbReference>
<dbReference type="SUPFAM" id="SSF102114">
    <property type="entry name" value="Radical SAM enzymes"/>
    <property type="match status" value="1"/>
</dbReference>
<dbReference type="SFLD" id="SFLDG01102">
    <property type="entry name" value="Uncharacterised_Radical_SAM_Su"/>
    <property type="match status" value="1"/>
</dbReference>
<reference evidence="7" key="1">
    <citation type="submission" date="2010-11" db="EMBL/GenBank/DDBJ databases">
        <title>The complete genome of Mahella australiensis DSM 15567.</title>
        <authorList>
            <consortium name="US DOE Joint Genome Institute (JGI-PGF)"/>
            <person name="Lucas S."/>
            <person name="Copeland A."/>
            <person name="Lapidus A."/>
            <person name="Bruce D."/>
            <person name="Goodwin L."/>
            <person name="Pitluck S."/>
            <person name="Kyrpides N."/>
            <person name="Mavromatis K."/>
            <person name="Pagani I."/>
            <person name="Ivanova N."/>
            <person name="Teshima H."/>
            <person name="Brettin T."/>
            <person name="Detter J.C."/>
            <person name="Han C."/>
            <person name="Tapia R."/>
            <person name="Land M."/>
            <person name="Hauser L."/>
            <person name="Markowitz V."/>
            <person name="Cheng J.-F."/>
            <person name="Hugenholtz P."/>
            <person name="Woyke T."/>
            <person name="Wu D."/>
            <person name="Spring S."/>
            <person name="Pukall R."/>
            <person name="Steenblock K."/>
            <person name="Schneider S."/>
            <person name="Klenk H.-P."/>
            <person name="Eisen J.A."/>
        </authorList>
    </citation>
    <scope>NUCLEOTIDE SEQUENCE [LARGE SCALE GENOMIC DNA]</scope>
    <source>
        <strain evidence="7">DSM 15567 / CIP 107919 / 50-1 BON</strain>
    </source>
</reference>
<accession>F3ZW05</accession>
<keyword evidence="4" id="KW-0411">Iron-sulfur</keyword>
<dbReference type="eggNOG" id="COG4277">
    <property type="taxonomic scope" value="Bacteria"/>
</dbReference>
<dbReference type="KEGG" id="mas:Mahau_0156"/>
<dbReference type="Gene3D" id="1.10.150.320">
    <property type="entry name" value="Photosystem II 12 kDa extrinsic protein"/>
    <property type="match status" value="1"/>
</dbReference>
<dbReference type="InterPro" id="IPR007197">
    <property type="entry name" value="rSAM"/>
</dbReference>
<evidence type="ECO:0000313" key="6">
    <source>
        <dbReference type="EMBL" id="AEE95379.1"/>
    </source>
</evidence>